<evidence type="ECO:0000313" key="4">
    <source>
        <dbReference type="Proteomes" id="UP000505020"/>
    </source>
</evidence>
<evidence type="ECO:0000256" key="1">
    <source>
        <dbReference type="SAM" id="MobiDB-lite"/>
    </source>
</evidence>
<feature type="transmembrane region" description="Helical" evidence="2">
    <location>
        <begin position="284"/>
        <end position="305"/>
    </location>
</feature>
<feature type="region of interest" description="Disordered" evidence="1">
    <location>
        <begin position="177"/>
        <end position="198"/>
    </location>
</feature>
<keyword evidence="2" id="KW-1133">Transmembrane helix</keyword>
<gene>
    <name evidence="3" type="ORF">HPS36_16005</name>
</gene>
<dbReference type="GeneID" id="55596537"/>
<feature type="transmembrane region" description="Helical" evidence="2">
    <location>
        <begin position="102"/>
        <end position="124"/>
    </location>
</feature>
<feature type="transmembrane region" description="Helical" evidence="2">
    <location>
        <begin position="22"/>
        <end position="52"/>
    </location>
</feature>
<keyword evidence="2" id="KW-0472">Membrane</keyword>
<keyword evidence="4" id="KW-1185">Reference proteome</keyword>
<organism evidence="3 4">
    <name type="scientific">Halorubrum salinarum</name>
    <dbReference type="NCBI Taxonomy" id="2739057"/>
    <lineage>
        <taxon>Archaea</taxon>
        <taxon>Methanobacteriati</taxon>
        <taxon>Methanobacteriota</taxon>
        <taxon>Stenosarchaea group</taxon>
        <taxon>Halobacteria</taxon>
        <taxon>Halobacteriales</taxon>
        <taxon>Haloferacaceae</taxon>
        <taxon>Halorubrum</taxon>
    </lineage>
</organism>
<evidence type="ECO:0000313" key="3">
    <source>
        <dbReference type="EMBL" id="QKG94369.1"/>
    </source>
</evidence>
<dbReference type="Proteomes" id="UP000505020">
    <property type="component" value="Plasmid pHAR01"/>
</dbReference>
<sequence>MTTGKTEWEKSQQSRLVDERDLLAVVGIGLAFFDGTSNWPVVALCIFLLLIVHIRSRAVTGLSKESAQERLSVTNPIMVFGSLLVIYYMVTLAVERINYSSTLIGDVAVFSALCILLGLGILLVEHYSNSEYFDWMSERALDRARSTEKEFWIWIAGAFKRFSPTDLTDDELDAAKKQKRARQRQTDTPFTPQRSADDPPSFTWRYCFTVLREIVQWKRSLSLVVGILFLRLQSVPLWMSVLGSALIWVGASILADHVKYWYFFRPVRDGVFQELGSNTPTRRIMNQLQSYWVSNLLSICVLWIVW</sequence>
<feature type="transmembrane region" description="Helical" evidence="2">
    <location>
        <begin position="73"/>
        <end position="90"/>
    </location>
</feature>
<dbReference type="RefSeq" id="WP_173230953.1">
    <property type="nucleotide sequence ID" value="NZ_CP053942.1"/>
</dbReference>
<keyword evidence="3" id="KW-0614">Plasmid</keyword>
<evidence type="ECO:0000256" key="2">
    <source>
        <dbReference type="SAM" id="Phobius"/>
    </source>
</evidence>
<keyword evidence="2" id="KW-0812">Transmembrane</keyword>
<protein>
    <submittedName>
        <fullName evidence="3">Uncharacterized protein</fullName>
    </submittedName>
</protein>
<geneLocation type="plasmid" evidence="4">
    <name>phar01</name>
</geneLocation>
<name>A0A7D3XWI8_9EURY</name>
<dbReference type="KEGG" id="hsai:HPS36_16005"/>
<dbReference type="AlphaFoldDB" id="A0A7D3XWI8"/>
<accession>A0A7D3XWI8</accession>
<proteinExistence type="predicted"/>
<dbReference type="EMBL" id="CP053942">
    <property type="protein sequence ID" value="QKG94369.1"/>
    <property type="molecule type" value="Genomic_DNA"/>
</dbReference>
<reference evidence="3 4" key="1">
    <citation type="submission" date="2020-05" db="EMBL/GenBank/DDBJ databases">
        <title>Halorubrum RHB-C sp.nov., an extremely halophilic archaeon isolated from solar salt farm.</title>
        <authorList>
            <person name="Ho H."/>
            <person name="Danganan R.E."/>
            <person name="Dedeles G.R."/>
            <person name="Kim S.-G."/>
        </authorList>
    </citation>
    <scope>NUCLEOTIDE SEQUENCE [LARGE SCALE GENOMIC DNA]</scope>
    <source>
        <strain evidence="3 4">RHB-C</strain>
        <plasmid evidence="4">phar01</plasmid>
    </source>
</reference>